<evidence type="ECO:0000313" key="3">
    <source>
        <dbReference type="EMBL" id="PSC72526.1"/>
    </source>
</evidence>
<evidence type="ECO:0000313" key="4">
    <source>
        <dbReference type="Proteomes" id="UP000239649"/>
    </source>
</evidence>
<dbReference type="Pfam" id="PF03407">
    <property type="entry name" value="Nucleotid_trans"/>
    <property type="match status" value="1"/>
</dbReference>
<proteinExistence type="predicted"/>
<dbReference type="EMBL" id="LHPF02000010">
    <property type="protein sequence ID" value="PSC72526.1"/>
    <property type="molecule type" value="Genomic_DNA"/>
</dbReference>
<dbReference type="AlphaFoldDB" id="A0A2P6VEK7"/>
<name>A0A2P6VEK7_9CHLO</name>
<evidence type="ECO:0000259" key="2">
    <source>
        <dbReference type="Pfam" id="PF03407"/>
    </source>
</evidence>
<evidence type="ECO:0000256" key="1">
    <source>
        <dbReference type="SAM" id="MobiDB-lite"/>
    </source>
</evidence>
<reference evidence="3 4" key="1">
    <citation type="journal article" date="2018" name="Plant J.">
        <title>Genome sequences of Chlorella sorokiniana UTEX 1602 and Micractinium conductrix SAG 241.80: implications to maltose excretion by a green alga.</title>
        <authorList>
            <person name="Arriola M.B."/>
            <person name="Velmurugan N."/>
            <person name="Zhang Y."/>
            <person name="Plunkett M.H."/>
            <person name="Hondzo H."/>
            <person name="Barney B.M."/>
        </authorList>
    </citation>
    <scope>NUCLEOTIDE SEQUENCE [LARGE SCALE GENOMIC DNA]</scope>
    <source>
        <strain evidence="3 4">SAG 241.80</strain>
    </source>
</reference>
<keyword evidence="4" id="KW-1185">Reference proteome</keyword>
<accession>A0A2P6VEK7</accession>
<feature type="region of interest" description="Disordered" evidence="1">
    <location>
        <begin position="18"/>
        <end position="64"/>
    </location>
</feature>
<dbReference type="Proteomes" id="UP000239649">
    <property type="component" value="Unassembled WGS sequence"/>
</dbReference>
<feature type="domain" description="Nucleotide-diphospho-sugar transferase" evidence="2">
    <location>
        <begin position="157"/>
        <end position="285"/>
    </location>
</feature>
<protein>
    <recommendedName>
        <fullName evidence="2">Nucleotide-diphospho-sugar transferase domain-containing protein</fullName>
    </recommendedName>
</protein>
<gene>
    <name evidence="3" type="ORF">C2E20_4221</name>
</gene>
<dbReference type="OrthoDB" id="69177at2759"/>
<dbReference type="InterPro" id="IPR005069">
    <property type="entry name" value="Nucl-diP-sugar_transferase"/>
</dbReference>
<organism evidence="3 4">
    <name type="scientific">Micractinium conductrix</name>
    <dbReference type="NCBI Taxonomy" id="554055"/>
    <lineage>
        <taxon>Eukaryota</taxon>
        <taxon>Viridiplantae</taxon>
        <taxon>Chlorophyta</taxon>
        <taxon>core chlorophytes</taxon>
        <taxon>Trebouxiophyceae</taxon>
        <taxon>Chlorellales</taxon>
        <taxon>Chlorellaceae</taxon>
        <taxon>Chlorella clade</taxon>
        <taxon>Micractinium</taxon>
    </lineage>
</organism>
<comment type="caution">
    <text evidence="3">The sequence shown here is derived from an EMBL/GenBank/DDBJ whole genome shotgun (WGS) entry which is preliminary data.</text>
</comment>
<sequence>MGFLLGLLAARTFSDNATRGQSVASGGGGRRHGGGGVPAPRMVAGQQTGEQARPSLASYKRLQRDPGLLQRKRGGAALLEEFEAAPWLLPPRTEALPHAGVHDFDALLQLRARPQGSHPSAVALFLFTADWAIIAQNSARRRAQLHASGLLLEPVGKGKKPTAHDFVVMSWIKPTVVLRALRQGHAVMVADADIAYAVKPLWASYLAYNEQAQADGAWLEEKPTSNAGHFVLLCTPASLSFAKAWVASAERAIEEGLTDQKVLPQLEEGSYLRCNTLCRCLHTDYNLTEQGQRQQVAVLRTYLPSHFVYSPNWCTIGSPDWVPAIDPCDWSVLYLHIICVSAAADKAAVLRAAGFWFMDDGEGGQATFAGCQPQRGAASGVPACRPLHWRLPEAEAAHYSCASLGALGLVHGGEPAALAAVRSGAAARSKQAAEQLFDLIQNKKC</sequence>